<evidence type="ECO:0000313" key="3">
    <source>
        <dbReference type="Proteomes" id="UP001285521"/>
    </source>
</evidence>
<keyword evidence="3" id="KW-1185">Reference proteome</keyword>
<name>A0ABU4T454_9PSEU</name>
<dbReference type="EMBL" id="JAXAVW010000018">
    <property type="protein sequence ID" value="MDX8032956.1"/>
    <property type="molecule type" value="Genomic_DNA"/>
</dbReference>
<dbReference type="Proteomes" id="UP001285521">
    <property type="component" value="Unassembled WGS sequence"/>
</dbReference>
<proteinExistence type="predicted"/>
<feature type="chain" id="PRO_5045175478" description="Lipoprotein" evidence="1">
    <location>
        <begin position="19"/>
        <end position="96"/>
    </location>
</feature>
<gene>
    <name evidence="2" type="ORF">SK803_22285</name>
</gene>
<evidence type="ECO:0000313" key="2">
    <source>
        <dbReference type="EMBL" id="MDX8032956.1"/>
    </source>
</evidence>
<feature type="signal peptide" evidence="1">
    <location>
        <begin position="1"/>
        <end position="18"/>
    </location>
</feature>
<accession>A0ABU4T454</accession>
<reference evidence="2 3" key="2">
    <citation type="submission" date="2023-11" db="EMBL/GenBank/DDBJ databases">
        <authorList>
            <person name="Lara A.C."/>
            <person name="Chronakova A."/>
        </authorList>
    </citation>
    <scope>NUCLEOTIDE SEQUENCE [LARGE SCALE GENOMIC DNA]</scope>
    <source>
        <strain evidence="2 3">BCCO 10_0856</strain>
    </source>
</reference>
<evidence type="ECO:0000256" key="1">
    <source>
        <dbReference type="SAM" id="SignalP"/>
    </source>
</evidence>
<sequence length="96" mass="10707">MRTITTLLLTCCALTACAFHRIEADPTFLVIDVGETTYDINVTSGRPDDLRADNWHRSVVDKAEFETEVQKGDHVVCHLTETDAVRITNCRKSSAP</sequence>
<protein>
    <recommendedName>
        <fullName evidence="4">Lipoprotein</fullName>
    </recommendedName>
</protein>
<organism evidence="2 3">
    <name type="scientific">Lentzea miocenica</name>
    <dbReference type="NCBI Taxonomy" id="3095431"/>
    <lineage>
        <taxon>Bacteria</taxon>
        <taxon>Bacillati</taxon>
        <taxon>Actinomycetota</taxon>
        <taxon>Actinomycetes</taxon>
        <taxon>Pseudonocardiales</taxon>
        <taxon>Pseudonocardiaceae</taxon>
        <taxon>Lentzea</taxon>
    </lineage>
</organism>
<evidence type="ECO:0008006" key="4">
    <source>
        <dbReference type="Google" id="ProtNLM"/>
    </source>
</evidence>
<dbReference type="PROSITE" id="PS51257">
    <property type="entry name" value="PROKAR_LIPOPROTEIN"/>
    <property type="match status" value="1"/>
</dbReference>
<keyword evidence="1" id="KW-0732">Signal</keyword>
<reference evidence="2 3" key="1">
    <citation type="submission" date="2023-11" db="EMBL/GenBank/DDBJ databases">
        <title>Lentzea sokolovensis, sp. nov., Lentzea kristufkii, sp. nov., and Lentzea miocenensis, sp. nov., rare actinobacteria from Sokolov Coal Basin, Miocene lacustrine sediment, Czech Republic.</title>
        <authorList>
            <person name="Lara A."/>
            <person name="Kotroba L."/>
            <person name="Nouioui I."/>
            <person name="Neumann-Schaal M."/>
            <person name="Mast Y."/>
            <person name="Chronakova A."/>
        </authorList>
    </citation>
    <scope>NUCLEOTIDE SEQUENCE [LARGE SCALE GENOMIC DNA]</scope>
    <source>
        <strain evidence="2 3">BCCO 10_0856</strain>
    </source>
</reference>
<comment type="caution">
    <text evidence="2">The sequence shown here is derived from an EMBL/GenBank/DDBJ whole genome shotgun (WGS) entry which is preliminary data.</text>
</comment>
<dbReference type="RefSeq" id="WP_319967989.1">
    <property type="nucleotide sequence ID" value="NZ_JAXAVW010000018.1"/>
</dbReference>